<dbReference type="PANTHER" id="PTHR21240:SF28">
    <property type="entry name" value="ISO-OROTATE DECARBOXYLASE (EUROFUNG)"/>
    <property type="match status" value="1"/>
</dbReference>
<dbReference type="Proteomes" id="UP001205867">
    <property type="component" value="Unassembled WGS sequence"/>
</dbReference>
<dbReference type="SUPFAM" id="SSF51556">
    <property type="entry name" value="Metallo-dependent hydrolases"/>
    <property type="match status" value="1"/>
</dbReference>
<dbReference type="InterPro" id="IPR032465">
    <property type="entry name" value="ACMSD"/>
</dbReference>
<dbReference type="InterPro" id="IPR032466">
    <property type="entry name" value="Metal_Hydrolase"/>
</dbReference>
<feature type="domain" description="Amidohydrolase-related" evidence="2">
    <location>
        <begin position="36"/>
        <end position="281"/>
    </location>
</feature>
<dbReference type="GO" id="GO:0016831">
    <property type="term" value="F:carboxy-lyase activity"/>
    <property type="evidence" value="ECO:0007669"/>
    <property type="project" value="InterPro"/>
</dbReference>
<accession>A0AAP3AMY9</accession>
<dbReference type="AlphaFoldDB" id="A0AAP3AMY9"/>
<dbReference type="InterPro" id="IPR006680">
    <property type="entry name" value="Amidohydro-rel"/>
</dbReference>
<comment type="caution">
    <text evidence="3">The sequence shown here is derived from an EMBL/GenBank/DDBJ whole genome shotgun (WGS) entry which is preliminary data.</text>
</comment>
<dbReference type="GO" id="GO:0019748">
    <property type="term" value="P:secondary metabolic process"/>
    <property type="evidence" value="ECO:0007669"/>
    <property type="project" value="TreeGrafter"/>
</dbReference>
<sequence length="284" mass="31001">MPAPSSDHPRPGGLVEPRDDADVPRWIADLGVPGLVDLHVHFMPESVQRKVWGYFDALPVHGHPAWPVTYRHDDEERVRVLRSLGVRAYTTLNYAHRPGMADWLNAYSATFAAAHDDAVPSATFFPEPGVEDTVAQALRSGVRVFKVHIQVGAFTALDPLLDGVWPMIAQAGAAVVIHCGNGPHPGEFTGVEPIRELVRRHPDLVLVIAHAGLPDYRAFADLAAANPNVHLDTTMVGTDYMERIAPLPADWPAILADLPGKVVLGTDFPTIPYAYSHQLAVLQR</sequence>
<name>A0AAP3AMY9_MICLU</name>
<evidence type="ECO:0000313" key="4">
    <source>
        <dbReference type="Proteomes" id="UP001205867"/>
    </source>
</evidence>
<dbReference type="Gene3D" id="3.20.20.140">
    <property type="entry name" value="Metal-dependent hydrolases"/>
    <property type="match status" value="1"/>
</dbReference>
<dbReference type="PANTHER" id="PTHR21240">
    <property type="entry name" value="2-AMINO-3-CARBOXYLMUCONATE-6-SEMIALDEHYDE DECARBOXYLASE"/>
    <property type="match status" value="1"/>
</dbReference>
<dbReference type="GO" id="GO:0005737">
    <property type="term" value="C:cytoplasm"/>
    <property type="evidence" value="ECO:0007669"/>
    <property type="project" value="TreeGrafter"/>
</dbReference>
<dbReference type="EMBL" id="JALXKZ020000030">
    <property type="protein sequence ID" value="MCV7629653.1"/>
    <property type="molecule type" value="Genomic_DNA"/>
</dbReference>
<protein>
    <submittedName>
        <fullName evidence="3">Amidohydrolase</fullName>
    </submittedName>
</protein>
<gene>
    <name evidence="3" type="ORF">M3A82_009955</name>
</gene>
<keyword evidence="1" id="KW-0456">Lyase</keyword>
<dbReference type="CDD" id="cd01292">
    <property type="entry name" value="metallo-dependent_hydrolases"/>
    <property type="match status" value="1"/>
</dbReference>
<dbReference type="Pfam" id="PF04909">
    <property type="entry name" value="Amidohydro_2"/>
    <property type="match status" value="1"/>
</dbReference>
<reference evidence="3" key="1">
    <citation type="submission" date="2023-06" db="EMBL/GenBank/DDBJ databases">
        <title>lsaBGC provides a comprehensive framework for evolutionary analysis of biosynthetic gene clusters within focal taxa.</title>
        <authorList>
            <person name="Salamzade R."/>
            <person name="Sandstrom S."/>
            <person name="Kalan L.R."/>
        </authorList>
    </citation>
    <scope>NUCLEOTIDE SEQUENCE</scope>
    <source>
        <strain evidence="3">P3-SID899</strain>
    </source>
</reference>
<dbReference type="GO" id="GO:0016787">
    <property type="term" value="F:hydrolase activity"/>
    <property type="evidence" value="ECO:0007669"/>
    <property type="project" value="InterPro"/>
</dbReference>
<proteinExistence type="predicted"/>
<evidence type="ECO:0000256" key="1">
    <source>
        <dbReference type="ARBA" id="ARBA00023239"/>
    </source>
</evidence>
<evidence type="ECO:0000313" key="3">
    <source>
        <dbReference type="EMBL" id="MCV7629653.1"/>
    </source>
</evidence>
<dbReference type="RefSeq" id="WP_239668470.1">
    <property type="nucleotide sequence ID" value="NZ_JAHHXH010000009.1"/>
</dbReference>
<organism evidence="3 4">
    <name type="scientific">Micrococcus luteus</name>
    <name type="common">Micrococcus lysodeikticus</name>
    <dbReference type="NCBI Taxonomy" id="1270"/>
    <lineage>
        <taxon>Bacteria</taxon>
        <taxon>Bacillati</taxon>
        <taxon>Actinomycetota</taxon>
        <taxon>Actinomycetes</taxon>
        <taxon>Micrococcales</taxon>
        <taxon>Micrococcaceae</taxon>
        <taxon>Micrococcus</taxon>
    </lineage>
</organism>
<evidence type="ECO:0000259" key="2">
    <source>
        <dbReference type="Pfam" id="PF04909"/>
    </source>
</evidence>